<dbReference type="KEGG" id="scm:SCHCO_01164381"/>
<name>D8QL37_SCHCM</name>
<dbReference type="STRING" id="578458.D8QL37"/>
<dbReference type="AlphaFoldDB" id="D8QL37"/>
<feature type="compositionally biased region" description="Acidic residues" evidence="1">
    <location>
        <begin position="238"/>
        <end position="247"/>
    </location>
</feature>
<evidence type="ECO:0000256" key="1">
    <source>
        <dbReference type="SAM" id="MobiDB-lite"/>
    </source>
</evidence>
<feature type="compositionally biased region" description="Basic and acidic residues" evidence="1">
    <location>
        <begin position="203"/>
        <end position="216"/>
    </location>
</feature>
<gene>
    <name evidence="2" type="ORF">SCHCODRAFT_114553</name>
</gene>
<sequence length="522" mass="56896">MRQADEGSKINVGIKQWEVDRCPRHSPDQLVLDGLSLSNVIVDLAFFSVGCGFPRSSAIYADQPRLLPLTSTRPRPPVPIVAPNTGDRPSARWDRLPTRPSSHPPVVAHRLSLSPLWPVPRLTVAHPARAYISPITSAFPTTSACPTISAFHSPPPSTPVHLRPSLHLPPLLHILLSLLRLPVPLPRSRDADDIVASPRLEDVVSGRCEGEREETYAAHQAQRRRRAQTRRSRPCDGEAVEGAEGAEIDAGRERERDAGREREATQRAGEGGRKNWYGDVQKVTNDANPPLRPTSPSVEDARSRHLRPLQRPPRLLPSRPSATPSRPSSTPLPPSATPPSPSTTSSPPSMTAPSPSTTAPSPSTTPSRPRQRLRLPRRRLPYPRRRPPRPRRHPPRPQRQLPRLRQRLPALDNAFDSLDDGFPTLVNVLRDLGDILPALNDSSLAFDNAFPPSTTASTPSTTPSTPSPTPPPPATTSPATSPTSSPTFVDASIALDEHQLTAGTASASRWEEGRRPRCGACL</sequence>
<evidence type="ECO:0000313" key="3">
    <source>
        <dbReference type="Proteomes" id="UP000007431"/>
    </source>
</evidence>
<protein>
    <submittedName>
        <fullName evidence="2">Uncharacterized protein</fullName>
    </submittedName>
</protein>
<evidence type="ECO:0000313" key="2">
    <source>
        <dbReference type="EMBL" id="EFI91448.1"/>
    </source>
</evidence>
<dbReference type="InParanoid" id="D8QL37"/>
<feature type="region of interest" description="Disordered" evidence="1">
    <location>
        <begin position="450"/>
        <end position="522"/>
    </location>
</feature>
<feature type="compositionally biased region" description="Low complexity" evidence="1">
    <location>
        <begin position="451"/>
        <end position="464"/>
    </location>
</feature>
<keyword evidence="3" id="KW-1185">Reference proteome</keyword>
<feature type="compositionally biased region" description="Pro residues" evidence="1">
    <location>
        <begin position="330"/>
        <end position="341"/>
    </location>
</feature>
<proteinExistence type="predicted"/>
<dbReference type="PRINTS" id="PR01217">
    <property type="entry name" value="PRICHEXTENSN"/>
</dbReference>
<organism evidence="3">
    <name type="scientific">Schizophyllum commune (strain H4-8 / FGSC 9210)</name>
    <name type="common">Split gill fungus</name>
    <dbReference type="NCBI Taxonomy" id="578458"/>
    <lineage>
        <taxon>Eukaryota</taxon>
        <taxon>Fungi</taxon>
        <taxon>Dikarya</taxon>
        <taxon>Basidiomycota</taxon>
        <taxon>Agaricomycotina</taxon>
        <taxon>Agaricomycetes</taxon>
        <taxon>Agaricomycetidae</taxon>
        <taxon>Agaricales</taxon>
        <taxon>Schizophyllaceae</taxon>
        <taxon>Schizophyllum</taxon>
    </lineage>
</organism>
<feature type="compositionally biased region" description="Low complexity" evidence="1">
    <location>
        <begin position="342"/>
        <end position="368"/>
    </location>
</feature>
<dbReference type="RefSeq" id="XP_003026351.1">
    <property type="nucleotide sequence ID" value="XM_003026305.1"/>
</dbReference>
<dbReference type="OMA" id="PRASIWE"/>
<feature type="compositionally biased region" description="Low complexity" evidence="1">
    <location>
        <begin position="316"/>
        <end position="329"/>
    </location>
</feature>
<feature type="region of interest" description="Disordered" evidence="1">
    <location>
        <begin position="203"/>
        <end position="405"/>
    </location>
</feature>
<reference evidence="2 3" key="1">
    <citation type="journal article" date="2010" name="Nat. Biotechnol.">
        <title>Genome sequence of the model mushroom Schizophyllum commune.</title>
        <authorList>
            <person name="Ohm R.A."/>
            <person name="de Jong J.F."/>
            <person name="Lugones L.G."/>
            <person name="Aerts A."/>
            <person name="Kothe E."/>
            <person name="Stajich J.E."/>
            <person name="de Vries R.P."/>
            <person name="Record E."/>
            <person name="Levasseur A."/>
            <person name="Baker S.E."/>
            <person name="Bartholomew K.A."/>
            <person name="Coutinho P.M."/>
            <person name="Erdmann S."/>
            <person name="Fowler T.J."/>
            <person name="Gathman A.C."/>
            <person name="Lombard V."/>
            <person name="Henrissat B."/>
            <person name="Knabe N."/>
            <person name="Kuees U."/>
            <person name="Lilly W.W."/>
            <person name="Lindquist E."/>
            <person name="Lucas S."/>
            <person name="Magnuson J.K."/>
            <person name="Piumi F."/>
            <person name="Raudaskoski M."/>
            <person name="Salamov A."/>
            <person name="Schmutz J."/>
            <person name="Schwarze F.W.M.R."/>
            <person name="vanKuyk P.A."/>
            <person name="Horton J.S."/>
            <person name="Grigoriev I.V."/>
            <person name="Woesten H.A.B."/>
        </authorList>
    </citation>
    <scope>NUCLEOTIDE SEQUENCE [LARGE SCALE GENOMIC DNA]</scope>
    <source>
        <strain evidence="3">H4-8 / FGSC 9210</strain>
    </source>
</reference>
<dbReference type="GeneID" id="9593082"/>
<dbReference type="VEuPathDB" id="FungiDB:SCHCODRAFT_01164381"/>
<dbReference type="Proteomes" id="UP000007431">
    <property type="component" value="Unassembled WGS sequence"/>
</dbReference>
<feature type="non-terminal residue" evidence="2">
    <location>
        <position position="522"/>
    </location>
</feature>
<dbReference type="HOGENOM" id="CLU_521902_0_0_1"/>
<feature type="compositionally biased region" description="Low complexity" evidence="1">
    <location>
        <begin position="476"/>
        <end position="487"/>
    </location>
</feature>
<feature type="compositionally biased region" description="Pro residues" evidence="1">
    <location>
        <begin position="465"/>
        <end position="475"/>
    </location>
</feature>
<dbReference type="EMBL" id="GL377317">
    <property type="protein sequence ID" value="EFI91448.1"/>
    <property type="molecule type" value="Genomic_DNA"/>
</dbReference>
<feature type="compositionally biased region" description="Basic and acidic residues" evidence="1">
    <location>
        <begin position="249"/>
        <end position="273"/>
    </location>
</feature>
<feature type="region of interest" description="Disordered" evidence="1">
    <location>
        <begin position="71"/>
        <end position="100"/>
    </location>
</feature>
<feature type="compositionally biased region" description="Basic residues" evidence="1">
    <location>
        <begin position="221"/>
        <end position="232"/>
    </location>
</feature>
<accession>D8QL37</accession>
<feature type="compositionally biased region" description="Basic residues" evidence="1">
    <location>
        <begin position="369"/>
        <end position="405"/>
    </location>
</feature>